<evidence type="ECO:0000313" key="6">
    <source>
        <dbReference type="EMBL" id="SFB89892.1"/>
    </source>
</evidence>
<name>A0A1I1ET54_BREAD</name>
<dbReference type="GO" id="GO:0030288">
    <property type="term" value="C:outer membrane-bounded periplasmic space"/>
    <property type="evidence" value="ECO:0007669"/>
    <property type="project" value="InterPro"/>
</dbReference>
<evidence type="ECO:0000313" key="7">
    <source>
        <dbReference type="Proteomes" id="UP000240042"/>
    </source>
</evidence>
<evidence type="ECO:0000256" key="5">
    <source>
        <dbReference type="SAM" id="SignalP"/>
    </source>
</evidence>
<feature type="chain" id="PRO_5015150583" evidence="5">
    <location>
        <begin position="24"/>
        <end position="245"/>
    </location>
</feature>
<protein>
    <submittedName>
        <fullName evidence="6">Flagellar filament outer layer protein Flaa</fullName>
    </submittedName>
</protein>
<organism evidence="6 7">
    <name type="scientific">Brevinema andersonii</name>
    <dbReference type="NCBI Taxonomy" id="34097"/>
    <lineage>
        <taxon>Bacteria</taxon>
        <taxon>Pseudomonadati</taxon>
        <taxon>Spirochaetota</taxon>
        <taxon>Spirochaetia</taxon>
        <taxon>Brevinematales</taxon>
        <taxon>Brevinemataceae</taxon>
        <taxon>Brevinema</taxon>
    </lineage>
</organism>
<evidence type="ECO:0000256" key="3">
    <source>
        <dbReference type="ARBA" id="ARBA00023143"/>
    </source>
</evidence>
<keyword evidence="6" id="KW-0282">Flagellum</keyword>
<dbReference type="AlphaFoldDB" id="A0A1I1ET54"/>
<evidence type="ECO:0000256" key="2">
    <source>
        <dbReference type="ARBA" id="ARBA00022764"/>
    </source>
</evidence>
<keyword evidence="5" id="KW-0732">Signal</keyword>
<dbReference type="OrthoDB" id="357930at2"/>
<dbReference type="STRING" id="34097.SAMN02745150_01238"/>
<dbReference type="Pfam" id="PF04620">
    <property type="entry name" value="FlaA"/>
    <property type="match status" value="1"/>
</dbReference>
<dbReference type="RefSeq" id="WP_092319730.1">
    <property type="nucleotide sequence ID" value="NZ_FOKY01000017.1"/>
</dbReference>
<dbReference type="InterPro" id="IPR006714">
    <property type="entry name" value="FlaA"/>
</dbReference>
<keyword evidence="6" id="KW-0969">Cilium</keyword>
<dbReference type="GO" id="GO:0055040">
    <property type="term" value="C:periplasmic flagellum"/>
    <property type="evidence" value="ECO:0007669"/>
    <property type="project" value="UniProtKB-SubCell"/>
</dbReference>
<keyword evidence="6" id="KW-0966">Cell projection</keyword>
<keyword evidence="2" id="KW-0574">Periplasm</keyword>
<proteinExistence type="predicted"/>
<keyword evidence="3" id="KW-0975">Bacterial flagellum</keyword>
<comment type="subcellular location">
    <subcellularLocation>
        <location evidence="1">Periplasmic flagellum</location>
    </subcellularLocation>
</comment>
<accession>A0A1I1ET54</accession>
<evidence type="ECO:0000256" key="1">
    <source>
        <dbReference type="ARBA" id="ARBA00004631"/>
    </source>
</evidence>
<gene>
    <name evidence="6" type="ORF">SAMN02745150_01238</name>
</gene>
<keyword evidence="7" id="KW-1185">Reference proteome</keyword>
<sequence>MKKQNNIWSLLIFSVFIATPILGQDTTAIPPETPSDTANLPVVPNDPDTESIGRTRTADENIQTVLLDDFEIPQGWQTQIPLDFGIARALYRDGGPKEIQNENNKFVLGIKTIFFRRNFGWMSIDRPYPLTLRNIVKNFSFWLVGRNRRHVISIKVRDVQGNKMRVPAGEMKWQGWKKVIVPVTDPVVQFDPLINRKGLDVLGFHLDFKANDITTSEPYYLYFDYFTASMNFQAAQAEDDMVDNW</sequence>
<dbReference type="EMBL" id="FOKY01000017">
    <property type="protein sequence ID" value="SFB89892.1"/>
    <property type="molecule type" value="Genomic_DNA"/>
</dbReference>
<feature type="signal peptide" evidence="5">
    <location>
        <begin position="1"/>
        <end position="23"/>
    </location>
</feature>
<feature type="region of interest" description="Disordered" evidence="4">
    <location>
        <begin position="27"/>
        <end position="54"/>
    </location>
</feature>
<dbReference type="Proteomes" id="UP000240042">
    <property type="component" value="Unassembled WGS sequence"/>
</dbReference>
<evidence type="ECO:0000256" key="4">
    <source>
        <dbReference type="SAM" id="MobiDB-lite"/>
    </source>
</evidence>
<reference evidence="7" key="1">
    <citation type="submission" date="2016-10" db="EMBL/GenBank/DDBJ databases">
        <authorList>
            <person name="Varghese N."/>
            <person name="Submissions S."/>
        </authorList>
    </citation>
    <scope>NUCLEOTIDE SEQUENCE [LARGE SCALE GENOMIC DNA]</scope>
    <source>
        <strain evidence="7">ATCC 43811</strain>
    </source>
</reference>
<dbReference type="GO" id="GO:0071973">
    <property type="term" value="P:bacterial-type flagellum-dependent cell motility"/>
    <property type="evidence" value="ECO:0007669"/>
    <property type="project" value="InterPro"/>
</dbReference>